<dbReference type="PROSITE" id="PS50157">
    <property type="entry name" value="ZINC_FINGER_C2H2_2"/>
    <property type="match status" value="2"/>
</dbReference>
<dbReference type="EMBL" id="KB469314">
    <property type="protein sequence ID" value="EPQ50730.1"/>
    <property type="molecule type" value="Genomic_DNA"/>
</dbReference>
<keyword evidence="3" id="KW-0677">Repeat</keyword>
<dbReference type="GO" id="GO:0005634">
    <property type="term" value="C:nucleus"/>
    <property type="evidence" value="ECO:0007669"/>
    <property type="project" value="UniProtKB-SubCell"/>
</dbReference>
<dbReference type="SMART" id="SM00355">
    <property type="entry name" value="ZnF_C2H2"/>
    <property type="match status" value="2"/>
</dbReference>
<feature type="compositionally biased region" description="Low complexity" evidence="8">
    <location>
        <begin position="301"/>
        <end position="311"/>
    </location>
</feature>
<dbReference type="Proteomes" id="UP000030669">
    <property type="component" value="Unassembled WGS sequence"/>
</dbReference>
<dbReference type="Gene3D" id="3.30.160.60">
    <property type="entry name" value="Classic Zinc Finger"/>
    <property type="match status" value="2"/>
</dbReference>
<feature type="compositionally biased region" description="Low complexity" evidence="8">
    <location>
        <begin position="398"/>
        <end position="414"/>
    </location>
</feature>
<feature type="compositionally biased region" description="Polar residues" evidence="8">
    <location>
        <begin position="147"/>
        <end position="157"/>
    </location>
</feature>
<evidence type="ECO:0000313" key="11">
    <source>
        <dbReference type="Proteomes" id="UP000030669"/>
    </source>
</evidence>
<feature type="compositionally biased region" description="Low complexity" evidence="8">
    <location>
        <begin position="556"/>
        <end position="569"/>
    </location>
</feature>
<organism evidence="10 11">
    <name type="scientific">Gloeophyllum trabeum (strain ATCC 11539 / FP-39264 / Madison 617)</name>
    <name type="common">Brown rot fungus</name>
    <dbReference type="NCBI Taxonomy" id="670483"/>
    <lineage>
        <taxon>Eukaryota</taxon>
        <taxon>Fungi</taxon>
        <taxon>Dikarya</taxon>
        <taxon>Basidiomycota</taxon>
        <taxon>Agaricomycotina</taxon>
        <taxon>Agaricomycetes</taxon>
        <taxon>Gloeophyllales</taxon>
        <taxon>Gloeophyllaceae</taxon>
        <taxon>Gloeophyllum</taxon>
    </lineage>
</organism>
<sequence>MDGVDNTDTTARIVTDSDHAHPKQEPADSPASASPTSSDMAAAVAAQPLVPGANAVQPGTGVNKRYRPAPAKTFQCRGFGDCRMVFSRSEHLARHIRKHTGERPFTCHCGKQFSRLDNLRQHAQTVHADKQEENERMMKDLASLHASMSASNRTGSSRGKRAQAAAAAASSAHQSDGLVKSEVQSIPMHPRPGTSTGYEGTGPDHPSILYHNAASWQVPSSSVGGGGVDRTNIRSSSHSFRGPGQSFRAPTSTASSSAFGSHRQQQQQQQYQQPLAHSFLPLSTGPSFSFGLPDLPAGDARPGSSTSRPPTSGGGPNDGAPRSLPPLAAVVSSAFASQPPPASLSQSTTRPLVQAQLQQRITTQSALYTMEALDWSVLAQNYPYQALDAAQQHQVAAAWQQQQQQQQQQTQQQPQHHHPLPASPAASESATIHHFRSTLQPSPTHSHHSEPILPHHRQPQATTLANGLSQDHTMMMARVSAESLLAAAASTSTSTSRNPDLSLDGSPSWNSAMTQMQAQELEQFYGQYQQQVPPTHQVSDQQQQQQQQQSLPAQTPHPGSSHSLPPSRSTIPAHHYSQELHRQQQAQLMAARERQRQRENEEQARRNSEEAEYLHMQQQQQLAASYRQQQQQQQQQLQAQAQAQQRQYFQLQDPPRPLHHYPPAAHHQQLHPAAHDHLPSPQLFSQQHDHHHQQQHYFDGLPDGLGSLSPASVMKFEDGPLHTPPLPLE</sequence>
<keyword evidence="11" id="KW-1185">Reference proteome</keyword>
<dbReference type="FunFam" id="3.30.160.60:FF:002343">
    <property type="entry name" value="Zinc finger protein 33A"/>
    <property type="match status" value="1"/>
</dbReference>
<evidence type="ECO:0000256" key="4">
    <source>
        <dbReference type="ARBA" id="ARBA00022771"/>
    </source>
</evidence>
<feature type="region of interest" description="Disordered" evidence="8">
    <location>
        <begin position="1"/>
        <end position="45"/>
    </location>
</feature>
<feature type="compositionally biased region" description="Low complexity" evidence="8">
    <location>
        <begin position="27"/>
        <end position="43"/>
    </location>
</feature>
<dbReference type="PANTHER" id="PTHR40626">
    <property type="entry name" value="MIP31509P"/>
    <property type="match status" value="1"/>
</dbReference>
<evidence type="ECO:0000256" key="6">
    <source>
        <dbReference type="ARBA" id="ARBA00023242"/>
    </source>
</evidence>
<dbReference type="GO" id="GO:0000785">
    <property type="term" value="C:chromatin"/>
    <property type="evidence" value="ECO:0007669"/>
    <property type="project" value="TreeGrafter"/>
</dbReference>
<reference evidence="10 11" key="1">
    <citation type="journal article" date="2012" name="Science">
        <title>The Paleozoic origin of enzymatic lignin decomposition reconstructed from 31 fungal genomes.</title>
        <authorList>
            <person name="Floudas D."/>
            <person name="Binder M."/>
            <person name="Riley R."/>
            <person name="Barry K."/>
            <person name="Blanchette R.A."/>
            <person name="Henrissat B."/>
            <person name="Martinez A.T."/>
            <person name="Otillar R."/>
            <person name="Spatafora J.W."/>
            <person name="Yadav J.S."/>
            <person name="Aerts A."/>
            <person name="Benoit I."/>
            <person name="Boyd A."/>
            <person name="Carlson A."/>
            <person name="Copeland A."/>
            <person name="Coutinho P.M."/>
            <person name="de Vries R.P."/>
            <person name="Ferreira P."/>
            <person name="Findley K."/>
            <person name="Foster B."/>
            <person name="Gaskell J."/>
            <person name="Glotzer D."/>
            <person name="Gorecki P."/>
            <person name="Heitman J."/>
            <person name="Hesse C."/>
            <person name="Hori C."/>
            <person name="Igarashi K."/>
            <person name="Jurgens J.A."/>
            <person name="Kallen N."/>
            <person name="Kersten P."/>
            <person name="Kohler A."/>
            <person name="Kuees U."/>
            <person name="Kumar T.K.A."/>
            <person name="Kuo A."/>
            <person name="LaButti K."/>
            <person name="Larrondo L.F."/>
            <person name="Lindquist E."/>
            <person name="Ling A."/>
            <person name="Lombard V."/>
            <person name="Lucas S."/>
            <person name="Lundell T."/>
            <person name="Martin R."/>
            <person name="McLaughlin D.J."/>
            <person name="Morgenstern I."/>
            <person name="Morin E."/>
            <person name="Murat C."/>
            <person name="Nagy L.G."/>
            <person name="Nolan M."/>
            <person name="Ohm R.A."/>
            <person name="Patyshakuliyeva A."/>
            <person name="Rokas A."/>
            <person name="Ruiz-Duenas F.J."/>
            <person name="Sabat G."/>
            <person name="Salamov A."/>
            <person name="Samejima M."/>
            <person name="Schmutz J."/>
            <person name="Slot J.C."/>
            <person name="St John F."/>
            <person name="Stenlid J."/>
            <person name="Sun H."/>
            <person name="Sun S."/>
            <person name="Syed K."/>
            <person name="Tsang A."/>
            <person name="Wiebenga A."/>
            <person name="Young D."/>
            <person name="Pisabarro A."/>
            <person name="Eastwood D.C."/>
            <person name="Martin F."/>
            <person name="Cullen D."/>
            <person name="Grigoriev I.V."/>
            <person name="Hibbett D.S."/>
        </authorList>
    </citation>
    <scope>NUCLEOTIDE SEQUENCE [LARGE SCALE GENOMIC DNA]</scope>
    <source>
        <strain evidence="10 11">ATCC 11539</strain>
    </source>
</reference>
<feature type="compositionally biased region" description="Polar residues" evidence="8">
    <location>
        <begin position="1"/>
        <end position="12"/>
    </location>
</feature>
<keyword evidence="6" id="KW-0539">Nucleus</keyword>
<evidence type="ECO:0000256" key="8">
    <source>
        <dbReference type="SAM" id="MobiDB-lite"/>
    </source>
</evidence>
<feature type="region of interest" description="Disordered" evidence="8">
    <location>
        <begin position="398"/>
        <end position="432"/>
    </location>
</feature>
<evidence type="ECO:0000256" key="3">
    <source>
        <dbReference type="ARBA" id="ARBA00022737"/>
    </source>
</evidence>
<dbReference type="AlphaFoldDB" id="S7R8T2"/>
<dbReference type="PANTHER" id="PTHR40626:SF11">
    <property type="entry name" value="ZINC FINGER PROTEIN YPR022C"/>
    <property type="match status" value="1"/>
</dbReference>
<feature type="region of interest" description="Disordered" evidence="8">
    <location>
        <begin position="288"/>
        <end position="325"/>
    </location>
</feature>
<feature type="domain" description="C2H2-type" evidence="9">
    <location>
        <begin position="74"/>
        <end position="104"/>
    </location>
</feature>
<dbReference type="GeneID" id="19300963"/>
<proteinExistence type="predicted"/>
<keyword evidence="4 7" id="KW-0863">Zinc-finger</keyword>
<dbReference type="eggNOG" id="KOG1721">
    <property type="taxonomic scope" value="Eukaryota"/>
</dbReference>
<evidence type="ECO:0000256" key="2">
    <source>
        <dbReference type="ARBA" id="ARBA00022723"/>
    </source>
</evidence>
<feature type="region of interest" description="Disordered" evidence="8">
    <location>
        <begin position="531"/>
        <end position="619"/>
    </location>
</feature>
<evidence type="ECO:0000313" key="10">
    <source>
        <dbReference type="EMBL" id="EPQ50730.1"/>
    </source>
</evidence>
<keyword evidence="5" id="KW-0862">Zinc</keyword>
<dbReference type="HOGENOM" id="CLU_379940_0_0_1"/>
<dbReference type="InterPro" id="IPR051059">
    <property type="entry name" value="VerF-like"/>
</dbReference>
<feature type="region of interest" description="Disordered" evidence="8">
    <location>
        <begin position="147"/>
        <end position="273"/>
    </location>
</feature>
<dbReference type="InterPro" id="IPR036236">
    <property type="entry name" value="Znf_C2H2_sf"/>
</dbReference>
<evidence type="ECO:0000259" key="9">
    <source>
        <dbReference type="PROSITE" id="PS50157"/>
    </source>
</evidence>
<dbReference type="KEGG" id="gtr:GLOTRDRAFT_123536"/>
<feature type="region of interest" description="Disordered" evidence="8">
    <location>
        <begin position="437"/>
        <end position="456"/>
    </location>
</feature>
<dbReference type="Pfam" id="PF00096">
    <property type="entry name" value="zf-C2H2"/>
    <property type="match status" value="1"/>
</dbReference>
<dbReference type="RefSeq" id="XP_007870976.1">
    <property type="nucleotide sequence ID" value="XM_007872785.1"/>
</dbReference>
<gene>
    <name evidence="10" type="ORF">GLOTRDRAFT_123536</name>
</gene>
<dbReference type="OrthoDB" id="10018191at2759"/>
<dbReference type="SUPFAM" id="SSF57667">
    <property type="entry name" value="beta-beta-alpha zinc fingers"/>
    <property type="match status" value="1"/>
</dbReference>
<feature type="domain" description="C2H2-type" evidence="9">
    <location>
        <begin position="105"/>
        <end position="132"/>
    </location>
</feature>
<name>S7R8T2_GLOTA</name>
<evidence type="ECO:0000256" key="1">
    <source>
        <dbReference type="ARBA" id="ARBA00004123"/>
    </source>
</evidence>
<evidence type="ECO:0000256" key="5">
    <source>
        <dbReference type="ARBA" id="ARBA00022833"/>
    </source>
</evidence>
<evidence type="ECO:0000256" key="7">
    <source>
        <dbReference type="PROSITE-ProRule" id="PRU00042"/>
    </source>
</evidence>
<comment type="subcellular location">
    <subcellularLocation>
        <location evidence="1">Nucleus</location>
    </subcellularLocation>
</comment>
<accession>S7R8T2</accession>
<feature type="compositionally biased region" description="Low complexity" evidence="8">
    <location>
        <begin position="264"/>
        <end position="273"/>
    </location>
</feature>
<dbReference type="InterPro" id="IPR013087">
    <property type="entry name" value="Znf_C2H2_type"/>
</dbReference>
<keyword evidence="2" id="KW-0479">Metal-binding</keyword>
<dbReference type="GO" id="GO:0000978">
    <property type="term" value="F:RNA polymerase II cis-regulatory region sequence-specific DNA binding"/>
    <property type="evidence" value="ECO:0007669"/>
    <property type="project" value="InterPro"/>
</dbReference>
<dbReference type="GO" id="GO:0008270">
    <property type="term" value="F:zinc ion binding"/>
    <property type="evidence" value="ECO:0007669"/>
    <property type="project" value="UniProtKB-KW"/>
</dbReference>
<feature type="compositionally biased region" description="Polar residues" evidence="8">
    <location>
        <begin position="531"/>
        <end position="540"/>
    </location>
</feature>
<protein>
    <recommendedName>
        <fullName evidence="9">C2H2-type domain-containing protein</fullName>
    </recommendedName>
</protein>
<feature type="compositionally biased region" description="Low complexity" evidence="8">
    <location>
        <begin position="162"/>
        <end position="175"/>
    </location>
</feature>
<feature type="compositionally biased region" description="Basic and acidic residues" evidence="8">
    <location>
        <begin position="591"/>
        <end position="613"/>
    </location>
</feature>
<dbReference type="OMA" id="HTYYLYP"/>
<feature type="compositionally biased region" description="Basic and acidic residues" evidence="8">
    <location>
        <begin position="15"/>
        <end position="26"/>
    </location>
</feature>
<feature type="region of interest" description="Disordered" evidence="8">
    <location>
        <begin position="675"/>
        <end position="729"/>
    </location>
</feature>
<feature type="compositionally biased region" description="Polar residues" evidence="8">
    <location>
        <begin position="248"/>
        <end position="263"/>
    </location>
</feature>
<feature type="region of interest" description="Disordered" evidence="8">
    <location>
        <begin position="490"/>
        <end position="510"/>
    </location>
</feature>
<dbReference type="GO" id="GO:0000981">
    <property type="term" value="F:DNA-binding transcription factor activity, RNA polymerase II-specific"/>
    <property type="evidence" value="ECO:0007669"/>
    <property type="project" value="InterPro"/>
</dbReference>